<dbReference type="Proteomes" id="UP000269721">
    <property type="component" value="Unassembled WGS sequence"/>
</dbReference>
<organism evidence="2 3">
    <name type="scientific">Blyttiomyces helicus</name>
    <dbReference type="NCBI Taxonomy" id="388810"/>
    <lineage>
        <taxon>Eukaryota</taxon>
        <taxon>Fungi</taxon>
        <taxon>Fungi incertae sedis</taxon>
        <taxon>Chytridiomycota</taxon>
        <taxon>Chytridiomycota incertae sedis</taxon>
        <taxon>Chytridiomycetes</taxon>
        <taxon>Chytridiomycetes incertae sedis</taxon>
        <taxon>Blyttiomyces</taxon>
    </lineage>
</organism>
<dbReference type="EMBL" id="KZ994041">
    <property type="protein sequence ID" value="RKO94019.1"/>
    <property type="molecule type" value="Genomic_DNA"/>
</dbReference>
<evidence type="ECO:0000313" key="3">
    <source>
        <dbReference type="Proteomes" id="UP000269721"/>
    </source>
</evidence>
<feature type="region of interest" description="Disordered" evidence="1">
    <location>
        <begin position="28"/>
        <end position="152"/>
    </location>
</feature>
<sequence>MSPKATQVSVVLASVGCQRRSLDRCPAAALAPRSNQFIGHADSRASEEPPRAQSQNFAPNLQPEAGDKRVPSTTTRNDPHPLPGRPVRFRSETDRPPCPDSSGGSRFAAQSVRLAHLVPLEPRPPPRNNPLQSAARREGAVGRSLSGNRSTDRTLTLSRVASWAEIGDFRERGQLSSPLVVFDSDTGALPSSTPFMRALLTNLLTLSVVPTQSSNKIPLGCRHPMRTMGFQEEDNPVTYDSQPVEESPLAPPHGIADRKIVTSDTALDLNRETAPSPLLKARKDIRGAGSFVALRTSFSVDFEKDEK</sequence>
<keyword evidence="3" id="KW-1185">Reference proteome</keyword>
<feature type="region of interest" description="Disordered" evidence="1">
    <location>
        <begin position="236"/>
        <end position="255"/>
    </location>
</feature>
<evidence type="ECO:0000256" key="1">
    <source>
        <dbReference type="SAM" id="MobiDB-lite"/>
    </source>
</evidence>
<name>A0A4P9WLU8_9FUNG</name>
<reference evidence="3" key="1">
    <citation type="journal article" date="2018" name="Nat. Microbiol.">
        <title>Leveraging single-cell genomics to expand the fungal tree of life.</title>
        <authorList>
            <person name="Ahrendt S.R."/>
            <person name="Quandt C.A."/>
            <person name="Ciobanu D."/>
            <person name="Clum A."/>
            <person name="Salamov A."/>
            <person name="Andreopoulos B."/>
            <person name="Cheng J.F."/>
            <person name="Woyke T."/>
            <person name="Pelin A."/>
            <person name="Henrissat B."/>
            <person name="Reynolds N.K."/>
            <person name="Benny G.L."/>
            <person name="Smith M.E."/>
            <person name="James T.Y."/>
            <person name="Grigoriev I.V."/>
        </authorList>
    </citation>
    <scope>NUCLEOTIDE SEQUENCE [LARGE SCALE GENOMIC DNA]</scope>
</reference>
<protein>
    <submittedName>
        <fullName evidence="2">Uncharacterized protein</fullName>
    </submittedName>
</protein>
<proteinExistence type="predicted"/>
<accession>A0A4P9WLU8</accession>
<feature type="compositionally biased region" description="Basic and acidic residues" evidence="1">
    <location>
        <begin position="41"/>
        <end position="50"/>
    </location>
</feature>
<dbReference type="PROSITE" id="PS51257">
    <property type="entry name" value="PROKAR_LIPOPROTEIN"/>
    <property type="match status" value="1"/>
</dbReference>
<gene>
    <name evidence="2" type="ORF">BDK51DRAFT_36925</name>
</gene>
<evidence type="ECO:0000313" key="2">
    <source>
        <dbReference type="EMBL" id="RKO94019.1"/>
    </source>
</evidence>
<dbReference type="AlphaFoldDB" id="A0A4P9WLU8"/>